<accession>A0A5D4GYJ8</accession>
<dbReference type="SUPFAM" id="SSF50882">
    <property type="entry name" value="beta-Barrel protease inhibitors"/>
    <property type="match status" value="1"/>
</dbReference>
<feature type="chain" id="PRO_5023093322" description="Alkaline proteinase inhibitor/ Outer membrane lipoprotein Omp19 domain-containing protein" evidence="2">
    <location>
        <begin position="30"/>
        <end position="212"/>
    </location>
</feature>
<dbReference type="Gene3D" id="2.40.128.10">
    <property type="match status" value="1"/>
</dbReference>
<dbReference type="InterPro" id="IPR016085">
    <property type="entry name" value="Protease_inh_B-barrel_dom"/>
</dbReference>
<evidence type="ECO:0000256" key="1">
    <source>
        <dbReference type="ARBA" id="ARBA00022729"/>
    </source>
</evidence>
<dbReference type="PROSITE" id="PS51257">
    <property type="entry name" value="PROKAR_LIPOPROTEIN"/>
    <property type="match status" value="1"/>
</dbReference>
<dbReference type="InterPro" id="IPR021140">
    <property type="entry name" value="Inh/Omp19"/>
</dbReference>
<protein>
    <recommendedName>
        <fullName evidence="3">Alkaline proteinase inhibitor/ Outer membrane lipoprotein Omp19 domain-containing protein</fullName>
    </recommendedName>
</protein>
<evidence type="ECO:0000313" key="5">
    <source>
        <dbReference type="Proteomes" id="UP000323258"/>
    </source>
</evidence>
<dbReference type="Proteomes" id="UP000323258">
    <property type="component" value="Unassembled WGS sequence"/>
</dbReference>
<feature type="domain" description="Alkaline proteinase inhibitor/ Outer membrane lipoprotein Omp19" evidence="3">
    <location>
        <begin position="108"/>
        <end position="211"/>
    </location>
</feature>
<dbReference type="GO" id="GO:0004866">
    <property type="term" value="F:endopeptidase inhibitor activity"/>
    <property type="evidence" value="ECO:0007669"/>
    <property type="project" value="InterPro"/>
</dbReference>
<dbReference type="AlphaFoldDB" id="A0A5D4GYJ8"/>
<feature type="signal peptide" evidence="2">
    <location>
        <begin position="1"/>
        <end position="29"/>
    </location>
</feature>
<name>A0A5D4GYJ8_9HYPH</name>
<proteinExistence type="predicted"/>
<gene>
    <name evidence="4" type="ORF">FY036_11075</name>
</gene>
<keyword evidence="5" id="KW-1185">Reference proteome</keyword>
<evidence type="ECO:0000256" key="2">
    <source>
        <dbReference type="SAM" id="SignalP"/>
    </source>
</evidence>
<organism evidence="4 5">
    <name type="scientific">Neoaquamicrobium microcysteis</name>
    <dbReference type="NCBI Taxonomy" id="2682781"/>
    <lineage>
        <taxon>Bacteria</taxon>
        <taxon>Pseudomonadati</taxon>
        <taxon>Pseudomonadota</taxon>
        <taxon>Alphaproteobacteria</taxon>
        <taxon>Hyphomicrobiales</taxon>
        <taxon>Phyllobacteriaceae</taxon>
        <taxon>Neoaquamicrobium</taxon>
    </lineage>
</organism>
<reference evidence="4 5" key="2">
    <citation type="submission" date="2019-09" db="EMBL/GenBank/DDBJ databases">
        <title>Mesorhizobium sp. MaA-C15 isolated from Microcystis aeruginosa.</title>
        <authorList>
            <person name="Jeong S.E."/>
            <person name="Jin H.M."/>
            <person name="Jeon C.O."/>
        </authorList>
    </citation>
    <scope>NUCLEOTIDE SEQUENCE [LARGE SCALE GENOMIC DNA]</scope>
    <source>
        <strain evidence="4 5">MaA-C15</strain>
    </source>
</reference>
<evidence type="ECO:0000259" key="3">
    <source>
        <dbReference type="Pfam" id="PF02974"/>
    </source>
</evidence>
<reference evidence="4 5" key="1">
    <citation type="submission" date="2019-08" db="EMBL/GenBank/DDBJ databases">
        <authorList>
            <person name="Seo Y.L."/>
        </authorList>
    </citation>
    <scope>NUCLEOTIDE SEQUENCE [LARGE SCALE GENOMIC DNA]</scope>
    <source>
        <strain evidence="4 5">MaA-C15</strain>
    </source>
</reference>
<sequence>MMRARPHTKTPSLCAVLATLALASCQSGGGDNAAVAAQGSFVGPMQCAMPLPSGPPEKPDRLRAFGTAAAWNVGRNVGRNAITGAGTFVAGPVGGAVAGNLAARALPSEFDIRGQWKITDATADCGCSLSFAATGSWTGANQPRGAASSSGCNNALLATANDWRLDETMTGLDAELLLYAQNGNRIAVLTRDGPNYYSGRLSSGQPLTLWRD</sequence>
<comment type="caution">
    <text evidence="4">The sequence shown here is derived from an EMBL/GenBank/DDBJ whole genome shotgun (WGS) entry which is preliminary data.</text>
</comment>
<dbReference type="EMBL" id="VSZS01000062">
    <property type="protein sequence ID" value="TYR32345.1"/>
    <property type="molecule type" value="Genomic_DNA"/>
</dbReference>
<dbReference type="Pfam" id="PF02974">
    <property type="entry name" value="Inh"/>
    <property type="match status" value="1"/>
</dbReference>
<evidence type="ECO:0000313" key="4">
    <source>
        <dbReference type="EMBL" id="TYR32345.1"/>
    </source>
</evidence>
<keyword evidence="1 2" id="KW-0732">Signal</keyword>